<sequence>MLSALAVMLVVVARAGNNDDDDGVCRDLQVRVADFDDARDFVAGRTSLQTPMSYMAFTQIARVPNPNGPGSMLHVIPSASSKLRLPLTASSDVCFDASPSGFPLTSIEFEARMPRASSLKVTLEMVASGPCRADRSSPTALSWTYTTEDDLLHRVRLEIDPARLPRYALAALVLQGFTATAQDHYIGDIVMRRSCAALTPLAASAQVDVLPQASTPDAQRDLHRVVIVAVIAAIVGSLLVVAAVLYYRRRASIERFRGQAALAIDERTRPERRATTALTSPGGGGGAHTV</sequence>
<dbReference type="Proteomes" id="UP000290189">
    <property type="component" value="Unassembled WGS sequence"/>
</dbReference>
<feature type="compositionally biased region" description="Gly residues" evidence="1">
    <location>
        <begin position="281"/>
        <end position="290"/>
    </location>
</feature>
<keyword evidence="4" id="KW-0496">Mitochondrion</keyword>
<feature type="chain" id="PRO_5018266081" description="Legume lectin domain-containing protein" evidence="3">
    <location>
        <begin position="16"/>
        <end position="290"/>
    </location>
</feature>
<feature type="transmembrane region" description="Helical" evidence="2">
    <location>
        <begin position="225"/>
        <end position="247"/>
    </location>
</feature>
<dbReference type="EMBL" id="OVEO01000006">
    <property type="protein sequence ID" value="SPQ96468.1"/>
    <property type="molecule type" value="Genomic_DNA"/>
</dbReference>
<evidence type="ECO:0008006" key="6">
    <source>
        <dbReference type="Google" id="ProtNLM"/>
    </source>
</evidence>
<name>A0A3P3Y8G3_PLABS</name>
<reference evidence="4 5" key="1">
    <citation type="submission" date="2018-03" db="EMBL/GenBank/DDBJ databases">
        <authorList>
            <person name="Fogelqvist J."/>
        </authorList>
    </citation>
    <scope>NUCLEOTIDE SEQUENCE [LARGE SCALE GENOMIC DNA]</scope>
</reference>
<keyword evidence="2" id="KW-0812">Transmembrane</keyword>
<geneLocation type="mitochondrion" evidence="4"/>
<gene>
    <name evidence="4" type="ORF">PLBR_LOCUS3683</name>
</gene>
<feature type="signal peptide" evidence="3">
    <location>
        <begin position="1"/>
        <end position="15"/>
    </location>
</feature>
<protein>
    <recommendedName>
        <fullName evidence="6">Legume lectin domain-containing protein</fullName>
    </recommendedName>
</protein>
<evidence type="ECO:0000256" key="3">
    <source>
        <dbReference type="SAM" id="SignalP"/>
    </source>
</evidence>
<proteinExistence type="predicted"/>
<accession>A0A3P3Y8G3</accession>
<keyword evidence="2" id="KW-1133">Transmembrane helix</keyword>
<evidence type="ECO:0000313" key="5">
    <source>
        <dbReference type="Proteomes" id="UP000290189"/>
    </source>
</evidence>
<organism evidence="4 5">
    <name type="scientific">Plasmodiophora brassicae</name>
    <name type="common">Clubroot disease agent</name>
    <dbReference type="NCBI Taxonomy" id="37360"/>
    <lineage>
        <taxon>Eukaryota</taxon>
        <taxon>Sar</taxon>
        <taxon>Rhizaria</taxon>
        <taxon>Endomyxa</taxon>
        <taxon>Phytomyxea</taxon>
        <taxon>Plasmodiophorida</taxon>
        <taxon>Plasmodiophoridae</taxon>
        <taxon>Plasmodiophora</taxon>
    </lineage>
</organism>
<keyword evidence="3" id="KW-0732">Signal</keyword>
<evidence type="ECO:0000256" key="2">
    <source>
        <dbReference type="SAM" id="Phobius"/>
    </source>
</evidence>
<evidence type="ECO:0000313" key="4">
    <source>
        <dbReference type="EMBL" id="SPQ96468.1"/>
    </source>
</evidence>
<keyword evidence="2" id="KW-0472">Membrane</keyword>
<evidence type="ECO:0000256" key="1">
    <source>
        <dbReference type="SAM" id="MobiDB-lite"/>
    </source>
</evidence>
<feature type="region of interest" description="Disordered" evidence="1">
    <location>
        <begin position="270"/>
        <end position="290"/>
    </location>
</feature>
<dbReference type="AlphaFoldDB" id="A0A3P3Y8G3"/>